<dbReference type="HOGENOM" id="CLU_581394_0_0_1"/>
<evidence type="ECO:0000313" key="3">
    <source>
        <dbReference type="Proteomes" id="UP000027920"/>
    </source>
</evidence>
<dbReference type="AlphaFoldDB" id="A0A072PIV8"/>
<organism evidence="2 3">
    <name type="scientific">Exophiala aquamarina CBS 119918</name>
    <dbReference type="NCBI Taxonomy" id="1182545"/>
    <lineage>
        <taxon>Eukaryota</taxon>
        <taxon>Fungi</taxon>
        <taxon>Dikarya</taxon>
        <taxon>Ascomycota</taxon>
        <taxon>Pezizomycotina</taxon>
        <taxon>Eurotiomycetes</taxon>
        <taxon>Chaetothyriomycetidae</taxon>
        <taxon>Chaetothyriales</taxon>
        <taxon>Herpotrichiellaceae</taxon>
        <taxon>Exophiala</taxon>
    </lineage>
</organism>
<accession>A0A072PIV8</accession>
<feature type="compositionally biased region" description="Polar residues" evidence="1">
    <location>
        <begin position="190"/>
        <end position="205"/>
    </location>
</feature>
<sequence>MDDQPIVSPDLASLAALATSLSAELNGLQLTCGHESTAMDIQAVSKELILLADELSSLDQALRTNADQYTSAFYEDLAEIVTHLRQIFDDVFDCAKAMRKSDTPDVNAVGWLHKKRHVHKLQKHLAANKTTLTVMRTVIRHGKDYGTQTSPGRLAESSPHTLLEDWSILESVFASRAAITDLQRAIGASLQHSSSSNSEPASDTPSFEPGAHGRKLSSTTGVEVPRIADVLPESRVPQAKKKEDDLARRFSKRGVRLAVHSSILDLNAHDVPNSLKRKWISHVHARDPSMAQPSNIPEVDSLPSLLARRSTTGEETSTTAPEFESKAKKRSLTLMSTPGAKALSKVIRRLSNTGLNNDNKSVESDSKLGWSYRLTKPFMKPELTTPDFQKDVESSALR</sequence>
<dbReference type="EMBL" id="AMGV01000003">
    <property type="protein sequence ID" value="KEF59771.1"/>
    <property type="molecule type" value="Genomic_DNA"/>
</dbReference>
<dbReference type="RefSeq" id="XP_013262361.1">
    <property type="nucleotide sequence ID" value="XM_013406907.1"/>
</dbReference>
<evidence type="ECO:0000313" key="2">
    <source>
        <dbReference type="EMBL" id="KEF59771.1"/>
    </source>
</evidence>
<dbReference type="Proteomes" id="UP000027920">
    <property type="component" value="Unassembled WGS sequence"/>
</dbReference>
<comment type="caution">
    <text evidence="2">The sequence shown here is derived from an EMBL/GenBank/DDBJ whole genome shotgun (WGS) entry which is preliminary data.</text>
</comment>
<dbReference type="OrthoDB" id="4156592at2759"/>
<reference evidence="2 3" key="1">
    <citation type="submission" date="2013-03" db="EMBL/GenBank/DDBJ databases">
        <title>The Genome Sequence of Exophiala aquamarina CBS 119918.</title>
        <authorList>
            <consortium name="The Broad Institute Genomics Platform"/>
            <person name="Cuomo C."/>
            <person name="de Hoog S."/>
            <person name="Gorbushina A."/>
            <person name="Walker B."/>
            <person name="Young S.K."/>
            <person name="Zeng Q."/>
            <person name="Gargeya S."/>
            <person name="Fitzgerald M."/>
            <person name="Haas B."/>
            <person name="Abouelleil A."/>
            <person name="Allen A.W."/>
            <person name="Alvarado L."/>
            <person name="Arachchi H.M."/>
            <person name="Berlin A.M."/>
            <person name="Chapman S.B."/>
            <person name="Gainer-Dewar J."/>
            <person name="Goldberg J."/>
            <person name="Griggs A."/>
            <person name="Gujja S."/>
            <person name="Hansen M."/>
            <person name="Howarth C."/>
            <person name="Imamovic A."/>
            <person name="Ireland A."/>
            <person name="Larimer J."/>
            <person name="McCowan C."/>
            <person name="Murphy C."/>
            <person name="Pearson M."/>
            <person name="Poon T.W."/>
            <person name="Priest M."/>
            <person name="Roberts A."/>
            <person name="Saif S."/>
            <person name="Shea T."/>
            <person name="Sisk P."/>
            <person name="Sykes S."/>
            <person name="Wortman J."/>
            <person name="Nusbaum C."/>
            <person name="Birren B."/>
        </authorList>
    </citation>
    <scope>NUCLEOTIDE SEQUENCE [LARGE SCALE GENOMIC DNA]</scope>
    <source>
        <strain evidence="2 3">CBS 119918</strain>
    </source>
</reference>
<evidence type="ECO:0000256" key="1">
    <source>
        <dbReference type="SAM" id="MobiDB-lite"/>
    </source>
</evidence>
<dbReference type="GeneID" id="25279548"/>
<proteinExistence type="predicted"/>
<name>A0A072PIV8_9EURO</name>
<gene>
    <name evidence="2" type="ORF">A1O9_04619</name>
</gene>
<dbReference type="VEuPathDB" id="FungiDB:A1O9_04619"/>
<protein>
    <submittedName>
        <fullName evidence="2">Uncharacterized protein</fullName>
    </submittedName>
</protein>
<keyword evidence="3" id="KW-1185">Reference proteome</keyword>
<feature type="region of interest" description="Disordered" evidence="1">
    <location>
        <begin position="190"/>
        <end position="247"/>
    </location>
</feature>